<gene>
    <name evidence="5" type="ORF">CXB77_02935</name>
</gene>
<keyword evidence="6" id="KW-1185">Reference proteome</keyword>
<protein>
    <recommendedName>
        <fullName evidence="4">Resolvase/invertase-type recombinase catalytic domain-containing protein</fullName>
    </recommendedName>
</protein>
<name>A0A2S7XU74_9GAMM</name>
<organism evidence="5 6">
    <name type="scientific">Chromatium okenii</name>
    <dbReference type="NCBI Taxonomy" id="61644"/>
    <lineage>
        <taxon>Bacteria</taxon>
        <taxon>Pseudomonadati</taxon>
        <taxon>Pseudomonadota</taxon>
        <taxon>Gammaproteobacteria</taxon>
        <taxon>Chromatiales</taxon>
        <taxon>Chromatiaceae</taxon>
        <taxon>Chromatium</taxon>
    </lineage>
</organism>
<accession>A0A2S7XU74</accession>
<evidence type="ECO:0000256" key="3">
    <source>
        <dbReference type="SAM" id="SignalP"/>
    </source>
</evidence>
<sequence length="100" mass="11005">MTARIISLIALCLLPLTTSAATLTSAPDLTAHPVGYLALVIFALAYLFVMAEEFVHLRKSKPVIIAAGVIYYCRVSSDKQKDDLDRQVQFMCNQSASRNN</sequence>
<evidence type="ECO:0000313" key="5">
    <source>
        <dbReference type="EMBL" id="PQJ97260.1"/>
    </source>
</evidence>
<evidence type="ECO:0000256" key="2">
    <source>
        <dbReference type="SAM" id="Phobius"/>
    </source>
</evidence>
<reference evidence="5 6" key="1">
    <citation type="submission" date="2018-01" db="EMBL/GenBank/DDBJ databases">
        <title>The complete genome sequence of Chromatium okenii LaCa, a purple sulfur bacterium with a turbulent life.</title>
        <authorList>
            <person name="Luedin S.M."/>
            <person name="Liechti N."/>
            <person name="Storelli N."/>
            <person name="Danza F."/>
            <person name="Wittwer M."/>
            <person name="Pothier J.F."/>
            <person name="Tonolla M.A."/>
        </authorList>
    </citation>
    <scope>NUCLEOTIDE SEQUENCE [LARGE SCALE GENOMIC DNA]</scope>
    <source>
        <strain evidence="5 6">LaCa</strain>
    </source>
</reference>
<evidence type="ECO:0000259" key="4">
    <source>
        <dbReference type="PROSITE" id="PS51736"/>
    </source>
</evidence>
<feature type="transmembrane region" description="Helical" evidence="2">
    <location>
        <begin position="30"/>
        <end position="51"/>
    </location>
</feature>
<keyword evidence="2" id="KW-1133">Transmembrane helix</keyword>
<comment type="caution">
    <text evidence="5">The sequence shown here is derived from an EMBL/GenBank/DDBJ whole genome shotgun (WGS) entry which is preliminary data.</text>
</comment>
<dbReference type="AlphaFoldDB" id="A0A2S7XU74"/>
<dbReference type="PROSITE" id="PS51736">
    <property type="entry name" value="RECOMBINASES_3"/>
    <property type="match status" value="1"/>
</dbReference>
<dbReference type="EMBL" id="PPGH01000016">
    <property type="protein sequence ID" value="PQJ97260.1"/>
    <property type="molecule type" value="Genomic_DNA"/>
</dbReference>
<evidence type="ECO:0000256" key="1">
    <source>
        <dbReference type="PROSITE-ProRule" id="PRU10137"/>
    </source>
</evidence>
<dbReference type="GO" id="GO:0000150">
    <property type="term" value="F:DNA strand exchange activity"/>
    <property type="evidence" value="ECO:0007669"/>
    <property type="project" value="InterPro"/>
</dbReference>
<proteinExistence type="predicted"/>
<evidence type="ECO:0000313" key="6">
    <source>
        <dbReference type="Proteomes" id="UP000239936"/>
    </source>
</evidence>
<feature type="domain" description="Resolvase/invertase-type recombinase catalytic" evidence="4">
    <location>
        <begin position="68"/>
        <end position="100"/>
    </location>
</feature>
<dbReference type="InterPro" id="IPR006119">
    <property type="entry name" value="Resolv_N"/>
</dbReference>
<dbReference type="GO" id="GO:0003677">
    <property type="term" value="F:DNA binding"/>
    <property type="evidence" value="ECO:0007669"/>
    <property type="project" value="InterPro"/>
</dbReference>
<feature type="active site" description="O-(5'-phospho-DNA)-serine intermediate" evidence="1">
    <location>
        <position position="76"/>
    </location>
</feature>
<dbReference type="PROSITE" id="PS00397">
    <property type="entry name" value="RECOMBINASES_1"/>
    <property type="match status" value="1"/>
</dbReference>
<keyword evidence="2" id="KW-0812">Transmembrane</keyword>
<dbReference type="Proteomes" id="UP000239936">
    <property type="component" value="Unassembled WGS sequence"/>
</dbReference>
<keyword evidence="3" id="KW-0732">Signal</keyword>
<dbReference type="InterPro" id="IPR006118">
    <property type="entry name" value="Recombinase_CS"/>
</dbReference>
<keyword evidence="2" id="KW-0472">Membrane</keyword>
<feature type="chain" id="PRO_5015579683" description="Resolvase/invertase-type recombinase catalytic domain-containing protein" evidence="3">
    <location>
        <begin position="21"/>
        <end position="100"/>
    </location>
</feature>
<feature type="signal peptide" evidence="3">
    <location>
        <begin position="1"/>
        <end position="20"/>
    </location>
</feature>